<dbReference type="PANTHER" id="PTHR24394:SF29">
    <property type="entry name" value="MYONEURIN"/>
    <property type="match status" value="1"/>
</dbReference>
<evidence type="ECO:0000256" key="1">
    <source>
        <dbReference type="ARBA" id="ARBA00004123"/>
    </source>
</evidence>
<dbReference type="FunFam" id="3.30.160.60:FF:002061">
    <property type="entry name" value="Uncharacterized protein"/>
    <property type="match status" value="1"/>
</dbReference>
<dbReference type="GO" id="GO:0000981">
    <property type="term" value="F:DNA-binding transcription factor activity, RNA polymerase II-specific"/>
    <property type="evidence" value="ECO:0007669"/>
    <property type="project" value="TreeGrafter"/>
</dbReference>
<evidence type="ECO:0000256" key="3">
    <source>
        <dbReference type="ARBA" id="ARBA00022737"/>
    </source>
</evidence>
<dbReference type="FunFam" id="3.30.160.60:FF:002343">
    <property type="entry name" value="Zinc finger protein 33A"/>
    <property type="match status" value="1"/>
</dbReference>
<feature type="domain" description="C2H2-type" evidence="9">
    <location>
        <begin position="139"/>
        <end position="166"/>
    </location>
</feature>
<evidence type="ECO:0000259" key="9">
    <source>
        <dbReference type="PROSITE" id="PS50157"/>
    </source>
</evidence>
<evidence type="ECO:0000256" key="4">
    <source>
        <dbReference type="ARBA" id="ARBA00022771"/>
    </source>
</evidence>
<dbReference type="AlphaFoldDB" id="A0A147BBW3"/>
<keyword evidence="6" id="KW-0539">Nucleus</keyword>
<dbReference type="InterPro" id="IPR013087">
    <property type="entry name" value="Znf_C2H2_type"/>
</dbReference>
<proteinExistence type="predicted"/>
<sequence length="198" mass="22783">MPVLCLLLSAEGSTDLTSLSNVCTLTLDFVVFDFTCLVSLISQTVPVEAAFRDDGDGEIDSSSPRGRLVEPQPTMRPRHEGMYHCEFCPYFTRHLRHVIGHERTHTGEKPFHCSVCERAFSLSGHLRNHMRIHTGEKRFRCEVCQKAFARSHFLMIHKRVHTGEKPYKCGTCEKEFSHKYSLLCHERTHSGERPYKCE</sequence>
<dbReference type="InterPro" id="IPR036236">
    <property type="entry name" value="Znf_C2H2_sf"/>
</dbReference>
<dbReference type="GO" id="GO:0008270">
    <property type="term" value="F:zinc ion binding"/>
    <property type="evidence" value="ECO:0007669"/>
    <property type="project" value="UniProtKB-KW"/>
</dbReference>
<comment type="subcellular location">
    <subcellularLocation>
        <location evidence="1">Nucleus</location>
    </subcellularLocation>
</comment>
<evidence type="ECO:0000256" key="8">
    <source>
        <dbReference type="SAM" id="MobiDB-lite"/>
    </source>
</evidence>
<organism evidence="10">
    <name type="scientific">Ixodes ricinus</name>
    <name type="common">Common tick</name>
    <name type="synonym">Acarus ricinus</name>
    <dbReference type="NCBI Taxonomy" id="34613"/>
    <lineage>
        <taxon>Eukaryota</taxon>
        <taxon>Metazoa</taxon>
        <taxon>Ecdysozoa</taxon>
        <taxon>Arthropoda</taxon>
        <taxon>Chelicerata</taxon>
        <taxon>Arachnida</taxon>
        <taxon>Acari</taxon>
        <taxon>Parasitiformes</taxon>
        <taxon>Ixodida</taxon>
        <taxon>Ixodoidea</taxon>
        <taxon>Ixodidae</taxon>
        <taxon>Ixodinae</taxon>
        <taxon>Ixodes</taxon>
    </lineage>
</organism>
<keyword evidence="2" id="KW-0479">Metal-binding</keyword>
<dbReference type="PROSITE" id="PS50157">
    <property type="entry name" value="ZINC_FINGER_C2H2_2"/>
    <property type="match status" value="4"/>
</dbReference>
<keyword evidence="3" id="KW-0677">Repeat</keyword>
<accession>A0A147BBW3</accession>
<feature type="domain" description="C2H2-type" evidence="9">
    <location>
        <begin position="83"/>
        <end position="110"/>
    </location>
</feature>
<evidence type="ECO:0000313" key="10">
    <source>
        <dbReference type="EMBL" id="JAR88267.1"/>
    </source>
</evidence>
<keyword evidence="4 7" id="KW-0863">Zinc-finger</keyword>
<protein>
    <submittedName>
        <fullName evidence="10">Putative c2h2-type zn-finger protein</fullName>
    </submittedName>
</protein>
<feature type="non-terminal residue" evidence="10">
    <location>
        <position position="198"/>
    </location>
</feature>
<dbReference type="Gene3D" id="3.30.160.60">
    <property type="entry name" value="Classic Zinc Finger"/>
    <property type="match status" value="3"/>
</dbReference>
<dbReference type="SUPFAM" id="SSF57667">
    <property type="entry name" value="beta-beta-alpha zinc fingers"/>
    <property type="match status" value="3"/>
</dbReference>
<dbReference type="GO" id="GO:0005634">
    <property type="term" value="C:nucleus"/>
    <property type="evidence" value="ECO:0007669"/>
    <property type="project" value="UniProtKB-SubCell"/>
</dbReference>
<evidence type="ECO:0000256" key="7">
    <source>
        <dbReference type="PROSITE-ProRule" id="PRU00042"/>
    </source>
</evidence>
<evidence type="ECO:0000256" key="2">
    <source>
        <dbReference type="ARBA" id="ARBA00022723"/>
    </source>
</evidence>
<evidence type="ECO:0000256" key="5">
    <source>
        <dbReference type="ARBA" id="ARBA00022833"/>
    </source>
</evidence>
<evidence type="ECO:0000256" key="6">
    <source>
        <dbReference type="ARBA" id="ARBA00023242"/>
    </source>
</evidence>
<dbReference type="FunFam" id="3.30.160.60:FF:000072">
    <property type="entry name" value="zinc finger protein 143 isoform X1"/>
    <property type="match status" value="1"/>
</dbReference>
<dbReference type="PROSITE" id="PS00028">
    <property type="entry name" value="ZINC_FINGER_C2H2_1"/>
    <property type="match status" value="3"/>
</dbReference>
<feature type="domain" description="C2H2-type" evidence="9">
    <location>
        <begin position="167"/>
        <end position="194"/>
    </location>
</feature>
<keyword evidence="5" id="KW-0862">Zinc</keyword>
<dbReference type="Pfam" id="PF00096">
    <property type="entry name" value="zf-C2H2"/>
    <property type="match status" value="2"/>
</dbReference>
<feature type="domain" description="C2H2-type" evidence="9">
    <location>
        <begin position="111"/>
        <end position="138"/>
    </location>
</feature>
<dbReference type="PANTHER" id="PTHR24394">
    <property type="entry name" value="ZINC FINGER PROTEIN"/>
    <property type="match status" value="1"/>
</dbReference>
<dbReference type="EMBL" id="GEGO01007137">
    <property type="protein sequence ID" value="JAR88267.1"/>
    <property type="molecule type" value="Transcribed_RNA"/>
</dbReference>
<feature type="region of interest" description="Disordered" evidence="8">
    <location>
        <begin position="53"/>
        <end position="75"/>
    </location>
</feature>
<name>A0A147BBW3_IXORI</name>
<reference evidence="10" key="1">
    <citation type="journal article" date="2018" name="PLoS Negl. Trop. Dis.">
        <title>Sialome diversity of ticks revealed by RNAseq of single tick salivary glands.</title>
        <authorList>
            <person name="Perner J."/>
            <person name="Kropackova S."/>
            <person name="Kopacek P."/>
            <person name="Ribeiro J.M."/>
        </authorList>
    </citation>
    <scope>NUCLEOTIDE SEQUENCE</scope>
    <source>
        <strain evidence="10">Siblings of single egg batch collected in Ceske Budejovice</strain>
        <tissue evidence="10">Salivary glands</tissue>
    </source>
</reference>
<dbReference type="SMART" id="SM00355">
    <property type="entry name" value="ZnF_C2H2"/>
    <property type="match status" value="4"/>
</dbReference>